<sequence>MTRPKKVLVTFAFAAAVAAGTAVPAMADHHATVTPADAPQDAHADSVALVFTPQDAHADSSDLVLSPEDHHVS</sequence>
<accession>A0ABS0NJC5</accession>
<evidence type="ECO:0000313" key="2">
    <source>
        <dbReference type="EMBL" id="MBH5335302.1"/>
    </source>
</evidence>
<gene>
    <name evidence="2" type="ORF">IHE55_11060</name>
</gene>
<dbReference type="EMBL" id="JACYXC010000001">
    <property type="protein sequence ID" value="MBH5335302.1"/>
    <property type="molecule type" value="Genomic_DNA"/>
</dbReference>
<dbReference type="Proteomes" id="UP000807371">
    <property type="component" value="Unassembled WGS sequence"/>
</dbReference>
<organism evidence="2 3">
    <name type="scientific">Streptomyces pactum</name>
    <dbReference type="NCBI Taxonomy" id="68249"/>
    <lineage>
        <taxon>Bacteria</taxon>
        <taxon>Bacillati</taxon>
        <taxon>Actinomycetota</taxon>
        <taxon>Actinomycetes</taxon>
        <taxon>Kitasatosporales</taxon>
        <taxon>Streptomycetaceae</taxon>
        <taxon>Streptomyces</taxon>
    </lineage>
</organism>
<dbReference type="RefSeq" id="WP_197988878.1">
    <property type="nucleotide sequence ID" value="NZ_JACYXC010000001.1"/>
</dbReference>
<evidence type="ECO:0008006" key="4">
    <source>
        <dbReference type="Google" id="ProtNLM"/>
    </source>
</evidence>
<reference evidence="2 3" key="1">
    <citation type="submission" date="2020-09" db="EMBL/GenBank/DDBJ databases">
        <title>Biosynthesis of the nuclear factor of activated T cells inhibitor NFAT-133 and its congeners in Streptomyces pactum.</title>
        <authorList>
            <person name="Zhou W."/>
            <person name="Posri P."/>
            <person name="Abugrain M.E."/>
            <person name="Weisberg A.J."/>
            <person name="Chang J.H."/>
            <person name="Mahmud T."/>
        </authorList>
    </citation>
    <scope>NUCLEOTIDE SEQUENCE [LARGE SCALE GENOMIC DNA]</scope>
    <source>
        <strain evidence="2 3">ATCC 27456</strain>
    </source>
</reference>
<feature type="chain" id="PRO_5047092632" description="CopC domain-containing protein" evidence="1">
    <location>
        <begin position="28"/>
        <end position="73"/>
    </location>
</feature>
<feature type="signal peptide" evidence="1">
    <location>
        <begin position="1"/>
        <end position="27"/>
    </location>
</feature>
<evidence type="ECO:0000256" key="1">
    <source>
        <dbReference type="SAM" id="SignalP"/>
    </source>
</evidence>
<comment type="caution">
    <text evidence="2">The sequence shown here is derived from an EMBL/GenBank/DDBJ whole genome shotgun (WGS) entry which is preliminary data.</text>
</comment>
<evidence type="ECO:0000313" key="3">
    <source>
        <dbReference type="Proteomes" id="UP000807371"/>
    </source>
</evidence>
<proteinExistence type="predicted"/>
<keyword evidence="3" id="KW-1185">Reference proteome</keyword>
<name>A0ABS0NJC5_9ACTN</name>
<protein>
    <recommendedName>
        <fullName evidence="4">CopC domain-containing protein</fullName>
    </recommendedName>
</protein>
<keyword evidence="1" id="KW-0732">Signal</keyword>